<dbReference type="OrthoDB" id="9794954at2"/>
<dbReference type="InterPro" id="IPR017900">
    <property type="entry name" value="4Fe4S_Fe_S_CS"/>
</dbReference>
<gene>
    <name evidence="8" type="ORF">EHE19_009675</name>
</gene>
<dbReference type="PANTHER" id="PTHR43724">
    <property type="entry name" value="PYRUVATE SYNTHASE SUBUNIT PORD"/>
    <property type="match status" value="1"/>
</dbReference>
<dbReference type="PANTHER" id="PTHR43724:SF1">
    <property type="entry name" value="PYRUVATE SYNTHASE SUBUNIT PORD"/>
    <property type="match status" value="1"/>
</dbReference>
<keyword evidence="4" id="KW-0677">Repeat</keyword>
<proteinExistence type="predicted"/>
<dbReference type="GO" id="GO:0016625">
    <property type="term" value="F:oxidoreductase activity, acting on the aldehyde or oxo group of donors, iron-sulfur protein as acceptor"/>
    <property type="evidence" value="ECO:0007669"/>
    <property type="project" value="InterPro"/>
</dbReference>
<evidence type="ECO:0000256" key="3">
    <source>
        <dbReference type="ARBA" id="ARBA00022723"/>
    </source>
</evidence>
<evidence type="ECO:0000313" key="8">
    <source>
        <dbReference type="EMBL" id="QNU68637.1"/>
    </source>
</evidence>
<dbReference type="GO" id="GO:0046872">
    <property type="term" value="F:metal ion binding"/>
    <property type="evidence" value="ECO:0007669"/>
    <property type="project" value="UniProtKB-KW"/>
</dbReference>
<feature type="domain" description="4Fe-4S ferredoxin-type" evidence="7">
    <location>
        <begin position="65"/>
        <end position="93"/>
    </location>
</feature>
<organism evidence="8 9">
    <name type="scientific">Ruminiclostridium herbifermentans</name>
    <dbReference type="NCBI Taxonomy" id="2488810"/>
    <lineage>
        <taxon>Bacteria</taxon>
        <taxon>Bacillati</taxon>
        <taxon>Bacillota</taxon>
        <taxon>Clostridia</taxon>
        <taxon>Eubacteriales</taxon>
        <taxon>Oscillospiraceae</taxon>
        <taxon>Ruminiclostridium</taxon>
    </lineage>
</organism>
<dbReference type="EMBL" id="CP061336">
    <property type="protein sequence ID" value="QNU68637.1"/>
    <property type="molecule type" value="Genomic_DNA"/>
</dbReference>
<evidence type="ECO:0000259" key="7">
    <source>
        <dbReference type="PROSITE" id="PS51379"/>
    </source>
</evidence>
<dbReference type="Proteomes" id="UP000306409">
    <property type="component" value="Chromosome"/>
</dbReference>
<sequence>MTRAIVNKKFSGEIPVGTYGPAMHLTETLEGWRNEKPVISADACNNCKLCYLVCPEGVIFSENNQIQIDYRFCKGCGICAKECKRAAIIMEKEVTANG</sequence>
<dbReference type="SUPFAM" id="SSF54862">
    <property type="entry name" value="4Fe-4S ferredoxins"/>
    <property type="match status" value="1"/>
</dbReference>
<dbReference type="NCBIfam" id="TIGR02179">
    <property type="entry name" value="PorD_KorD"/>
    <property type="match status" value="1"/>
</dbReference>
<dbReference type="InterPro" id="IPR017896">
    <property type="entry name" value="4Fe4S_Fe-S-bd"/>
</dbReference>
<evidence type="ECO:0000256" key="4">
    <source>
        <dbReference type="ARBA" id="ARBA00022737"/>
    </source>
</evidence>
<evidence type="ECO:0000256" key="2">
    <source>
        <dbReference type="ARBA" id="ARBA00022485"/>
    </source>
</evidence>
<keyword evidence="6" id="KW-0411">Iron-sulfur</keyword>
<keyword evidence="3" id="KW-0479">Metal-binding</keyword>
<evidence type="ECO:0000256" key="5">
    <source>
        <dbReference type="ARBA" id="ARBA00023004"/>
    </source>
</evidence>
<evidence type="ECO:0000313" key="9">
    <source>
        <dbReference type="Proteomes" id="UP000306409"/>
    </source>
</evidence>
<dbReference type="KEGG" id="rher:EHE19_009675"/>
<name>A0A4U7JKL3_9FIRM</name>
<accession>A0A4U7JKL3</accession>
<protein>
    <submittedName>
        <fullName evidence="8">4Fe-4S binding protein</fullName>
    </submittedName>
</protein>
<keyword evidence="5" id="KW-0408">Iron</keyword>
<comment type="cofactor">
    <cofactor evidence="1">
        <name>[4Fe-4S] cluster</name>
        <dbReference type="ChEBI" id="CHEBI:49883"/>
    </cofactor>
</comment>
<keyword evidence="9" id="KW-1185">Reference proteome</keyword>
<reference evidence="8 9" key="1">
    <citation type="submission" date="2020-09" db="EMBL/GenBank/DDBJ databases">
        <title>Characterization and genome sequencing of Ruminiclostridium sp. nov. MA18.</title>
        <authorList>
            <person name="Rettenmaier R."/>
            <person name="Kowollik M.-L."/>
            <person name="Liebl W."/>
            <person name="Zverlov V."/>
        </authorList>
    </citation>
    <scope>NUCLEOTIDE SEQUENCE [LARGE SCALE GENOMIC DNA]</scope>
    <source>
        <strain evidence="8 9">MA18</strain>
    </source>
</reference>
<dbReference type="PROSITE" id="PS51379">
    <property type="entry name" value="4FE4S_FER_2"/>
    <property type="match status" value="2"/>
</dbReference>
<evidence type="ECO:0000256" key="1">
    <source>
        <dbReference type="ARBA" id="ARBA00001966"/>
    </source>
</evidence>
<dbReference type="AlphaFoldDB" id="A0A4U7JKL3"/>
<feature type="domain" description="4Fe-4S ferredoxin-type" evidence="7">
    <location>
        <begin position="35"/>
        <end position="64"/>
    </location>
</feature>
<dbReference type="GO" id="GO:0051539">
    <property type="term" value="F:4 iron, 4 sulfur cluster binding"/>
    <property type="evidence" value="ECO:0007669"/>
    <property type="project" value="UniProtKB-KW"/>
</dbReference>
<dbReference type="PROSITE" id="PS00198">
    <property type="entry name" value="4FE4S_FER_1"/>
    <property type="match status" value="1"/>
</dbReference>
<dbReference type="Pfam" id="PF13237">
    <property type="entry name" value="Fer4_10"/>
    <property type="match status" value="1"/>
</dbReference>
<evidence type="ECO:0000256" key="6">
    <source>
        <dbReference type="ARBA" id="ARBA00023014"/>
    </source>
</evidence>
<dbReference type="Gene3D" id="3.30.70.20">
    <property type="match status" value="1"/>
</dbReference>
<dbReference type="RefSeq" id="WP_137696132.1">
    <property type="nucleotide sequence ID" value="NZ_CP061336.1"/>
</dbReference>
<dbReference type="InterPro" id="IPR011898">
    <property type="entry name" value="PorD_KorD"/>
</dbReference>
<keyword evidence="2" id="KW-0004">4Fe-4S</keyword>